<organism evidence="2 3">
    <name type="scientific">Limimaricola pyoseonensis</name>
    <dbReference type="NCBI Taxonomy" id="521013"/>
    <lineage>
        <taxon>Bacteria</taxon>
        <taxon>Pseudomonadati</taxon>
        <taxon>Pseudomonadota</taxon>
        <taxon>Alphaproteobacteria</taxon>
        <taxon>Rhodobacterales</taxon>
        <taxon>Paracoccaceae</taxon>
        <taxon>Limimaricola</taxon>
    </lineage>
</organism>
<dbReference type="AlphaFoldDB" id="A0A1G7CQA6"/>
<dbReference type="Gene3D" id="1.10.3680.10">
    <property type="entry name" value="TerB-like"/>
    <property type="match status" value="1"/>
</dbReference>
<sequence length="148" mass="16595">MFADLIRRLTDPGPEPLPDIDARLALGALLVRIARSDGSYTTDEVARIDRILATRYHLSEPEARRLRADCEQLEAEAPDTVRFTRAIKDAVPYEERAAVIEALWDVVLADGQRDDEEDALMRMVAPLLGVSDPDSALARQRVTDRRGR</sequence>
<protein>
    <submittedName>
        <fullName evidence="2">Uncharacterized conserved protein, tellurite resistance protein B (TerB) family</fullName>
    </submittedName>
</protein>
<dbReference type="RefSeq" id="WP_090110826.1">
    <property type="nucleotide sequence ID" value="NZ_FNAT01000002.1"/>
</dbReference>
<keyword evidence="3" id="KW-1185">Reference proteome</keyword>
<dbReference type="STRING" id="521013.SAMN04488567_1595"/>
<dbReference type="SUPFAM" id="SSF158682">
    <property type="entry name" value="TerB-like"/>
    <property type="match status" value="1"/>
</dbReference>
<dbReference type="Pfam" id="PF05099">
    <property type="entry name" value="TerB"/>
    <property type="match status" value="1"/>
</dbReference>
<dbReference type="InterPro" id="IPR029024">
    <property type="entry name" value="TerB-like"/>
</dbReference>
<evidence type="ECO:0000313" key="2">
    <source>
        <dbReference type="EMBL" id="SDE41497.1"/>
    </source>
</evidence>
<feature type="domain" description="Co-chaperone DjlA N-terminal" evidence="1">
    <location>
        <begin position="23"/>
        <end position="140"/>
    </location>
</feature>
<dbReference type="Proteomes" id="UP000198922">
    <property type="component" value="Unassembled WGS sequence"/>
</dbReference>
<reference evidence="3" key="1">
    <citation type="submission" date="2016-10" db="EMBL/GenBank/DDBJ databases">
        <authorList>
            <person name="Varghese N."/>
            <person name="Submissions S."/>
        </authorList>
    </citation>
    <scope>NUCLEOTIDE SEQUENCE [LARGE SCALE GENOMIC DNA]</scope>
    <source>
        <strain evidence="3">DSM 21424</strain>
    </source>
</reference>
<evidence type="ECO:0000259" key="1">
    <source>
        <dbReference type="Pfam" id="PF05099"/>
    </source>
</evidence>
<gene>
    <name evidence="2" type="ORF">SAMN04488567_1595</name>
</gene>
<dbReference type="InterPro" id="IPR007791">
    <property type="entry name" value="DjlA_N"/>
</dbReference>
<accession>A0A1G7CQA6</accession>
<dbReference type="CDD" id="cd07313">
    <property type="entry name" value="terB_like_2"/>
    <property type="match status" value="1"/>
</dbReference>
<name>A0A1G7CQA6_9RHOB</name>
<dbReference type="OrthoDB" id="5402150at2"/>
<proteinExistence type="predicted"/>
<evidence type="ECO:0000313" key="3">
    <source>
        <dbReference type="Proteomes" id="UP000198922"/>
    </source>
</evidence>
<dbReference type="EMBL" id="FNAT01000002">
    <property type="protein sequence ID" value="SDE41497.1"/>
    <property type="molecule type" value="Genomic_DNA"/>
</dbReference>